<evidence type="ECO:0000313" key="5">
    <source>
        <dbReference type="Proteomes" id="UP000335636"/>
    </source>
</evidence>
<keyword evidence="2" id="KW-0732">Signal</keyword>
<evidence type="ECO:0000313" key="3">
    <source>
        <dbReference type="EMBL" id="KAF7476690.1"/>
    </source>
</evidence>
<feature type="region of interest" description="Disordered" evidence="1">
    <location>
        <begin position="117"/>
        <end position="167"/>
    </location>
</feature>
<feature type="compositionally biased region" description="Polar residues" evidence="1">
    <location>
        <begin position="134"/>
        <end position="143"/>
    </location>
</feature>
<organism evidence="4 5">
    <name type="scientific">Marmota monax</name>
    <name type="common">Woodchuck</name>
    <dbReference type="NCBI Taxonomy" id="9995"/>
    <lineage>
        <taxon>Eukaryota</taxon>
        <taxon>Metazoa</taxon>
        <taxon>Chordata</taxon>
        <taxon>Craniata</taxon>
        <taxon>Vertebrata</taxon>
        <taxon>Euteleostomi</taxon>
        <taxon>Mammalia</taxon>
        <taxon>Eutheria</taxon>
        <taxon>Euarchontoglires</taxon>
        <taxon>Glires</taxon>
        <taxon>Rodentia</taxon>
        <taxon>Sciuromorpha</taxon>
        <taxon>Sciuridae</taxon>
        <taxon>Xerinae</taxon>
        <taxon>Marmotini</taxon>
        <taxon>Marmota</taxon>
    </lineage>
</organism>
<dbReference type="EMBL" id="WJEC01002343">
    <property type="protein sequence ID" value="KAF7476690.1"/>
    <property type="molecule type" value="Genomic_DNA"/>
</dbReference>
<dbReference type="EMBL" id="CABDUW010000875">
    <property type="protein sequence ID" value="VTJ76246.1"/>
    <property type="molecule type" value="Genomic_DNA"/>
</dbReference>
<keyword evidence="5" id="KW-1185">Reference proteome</keyword>
<feature type="chain" id="PRO_5036140320" evidence="2">
    <location>
        <begin position="19"/>
        <end position="167"/>
    </location>
</feature>
<dbReference type="AlphaFoldDB" id="A0A5E4C3M5"/>
<reference evidence="3" key="2">
    <citation type="submission" date="2020-08" db="EMBL/GenBank/DDBJ databases">
        <authorList>
            <person name="Shumante A."/>
            <person name="Zimin A.V."/>
            <person name="Puiu D."/>
            <person name="Salzberg S.L."/>
        </authorList>
    </citation>
    <scope>NUCLEOTIDE SEQUENCE</scope>
    <source>
        <strain evidence="3">WC2-LM</strain>
        <tissue evidence="3">Liver</tissue>
    </source>
</reference>
<proteinExistence type="predicted"/>
<reference evidence="4 5" key="1">
    <citation type="submission" date="2019-04" db="EMBL/GenBank/DDBJ databases">
        <authorList>
            <person name="Alioto T."/>
            <person name="Alioto T."/>
        </authorList>
    </citation>
    <scope>NUCLEOTIDE SEQUENCE [LARGE SCALE GENOMIC DNA]</scope>
</reference>
<dbReference type="Proteomes" id="UP000335636">
    <property type="component" value="Unassembled WGS sequence"/>
</dbReference>
<feature type="region of interest" description="Disordered" evidence="1">
    <location>
        <begin position="44"/>
        <end position="103"/>
    </location>
</feature>
<name>A0A5E4C3M5_MARMO</name>
<feature type="compositionally biased region" description="Basic and acidic residues" evidence="1">
    <location>
        <begin position="73"/>
        <end position="100"/>
    </location>
</feature>
<evidence type="ECO:0000256" key="1">
    <source>
        <dbReference type="SAM" id="MobiDB-lite"/>
    </source>
</evidence>
<dbReference type="Proteomes" id="UP000662637">
    <property type="component" value="Unassembled WGS sequence"/>
</dbReference>
<feature type="signal peptide" evidence="2">
    <location>
        <begin position="1"/>
        <end position="18"/>
    </location>
</feature>
<sequence>MVRVPDCCWLGTWQVSLAFCPLLWPYMGLKQWCVEDPPVAWGCEGQRPSEGPNGDMGPASGDSLRGESGQPVERLKAGKRGTDREERPPVGAGRELEGAEKFGALRNARPRGWVWETWDPGSKGRRLRRRTWMEEQQNYKRPTSLSQVPSCPPSPVPRPEPHTCLQP</sequence>
<gene>
    <name evidence="3" type="ORF">GHT09_012201</name>
    <name evidence="4" type="ORF">MONAX_5E008023</name>
</gene>
<protein>
    <submittedName>
        <fullName evidence="4">Uncharacterized protein</fullName>
    </submittedName>
</protein>
<evidence type="ECO:0000256" key="2">
    <source>
        <dbReference type="SAM" id="SignalP"/>
    </source>
</evidence>
<accession>A0A5E4C3M5</accession>
<evidence type="ECO:0000313" key="4">
    <source>
        <dbReference type="EMBL" id="VTJ76246.1"/>
    </source>
</evidence>